<dbReference type="NCBIfam" id="TIGR02937">
    <property type="entry name" value="sigma70-ECF"/>
    <property type="match status" value="1"/>
</dbReference>
<dbReference type="GO" id="GO:0016987">
    <property type="term" value="F:sigma factor activity"/>
    <property type="evidence" value="ECO:0007669"/>
    <property type="project" value="UniProtKB-KW"/>
</dbReference>
<evidence type="ECO:0000256" key="2">
    <source>
        <dbReference type="ARBA" id="ARBA00023015"/>
    </source>
</evidence>
<dbReference type="InterPro" id="IPR013325">
    <property type="entry name" value="RNA_pol_sigma_r2"/>
</dbReference>
<evidence type="ECO:0000256" key="1">
    <source>
        <dbReference type="ARBA" id="ARBA00010641"/>
    </source>
</evidence>
<dbReference type="GO" id="GO:0006352">
    <property type="term" value="P:DNA-templated transcription initiation"/>
    <property type="evidence" value="ECO:0007669"/>
    <property type="project" value="InterPro"/>
</dbReference>
<dbReference type="Gene3D" id="1.10.10.10">
    <property type="entry name" value="Winged helix-like DNA-binding domain superfamily/Winged helix DNA-binding domain"/>
    <property type="match status" value="1"/>
</dbReference>
<dbReference type="Gene3D" id="1.10.1740.10">
    <property type="match status" value="1"/>
</dbReference>
<evidence type="ECO:0000313" key="7">
    <source>
        <dbReference type="EMBL" id="CUS44444.1"/>
    </source>
</evidence>
<dbReference type="InterPro" id="IPR036388">
    <property type="entry name" value="WH-like_DNA-bd_sf"/>
</dbReference>
<dbReference type="Pfam" id="PF04542">
    <property type="entry name" value="Sigma70_r2"/>
    <property type="match status" value="1"/>
</dbReference>
<dbReference type="EMBL" id="CZQE01000151">
    <property type="protein sequence ID" value="CUS44444.1"/>
    <property type="molecule type" value="Genomic_DNA"/>
</dbReference>
<reference evidence="7" key="1">
    <citation type="submission" date="2015-10" db="EMBL/GenBank/DDBJ databases">
        <authorList>
            <person name="Gilbert D.G."/>
        </authorList>
    </citation>
    <scope>NUCLEOTIDE SEQUENCE</scope>
</reference>
<dbReference type="Pfam" id="PF08281">
    <property type="entry name" value="Sigma70_r4_2"/>
    <property type="match status" value="1"/>
</dbReference>
<dbReference type="PANTHER" id="PTHR43133:SF63">
    <property type="entry name" value="RNA POLYMERASE SIGMA FACTOR FECI-RELATED"/>
    <property type="match status" value="1"/>
</dbReference>
<keyword evidence="2" id="KW-0805">Transcription regulation</keyword>
<dbReference type="SUPFAM" id="SSF88659">
    <property type="entry name" value="Sigma3 and sigma4 domains of RNA polymerase sigma factors"/>
    <property type="match status" value="1"/>
</dbReference>
<dbReference type="GO" id="GO:0003677">
    <property type="term" value="F:DNA binding"/>
    <property type="evidence" value="ECO:0007669"/>
    <property type="project" value="InterPro"/>
</dbReference>
<name>A0A160TL56_9ZZZZ</name>
<dbReference type="PANTHER" id="PTHR43133">
    <property type="entry name" value="RNA POLYMERASE ECF-TYPE SIGMA FACTO"/>
    <property type="match status" value="1"/>
</dbReference>
<evidence type="ECO:0000256" key="4">
    <source>
        <dbReference type="ARBA" id="ARBA00023163"/>
    </source>
</evidence>
<proteinExistence type="inferred from homology"/>
<dbReference type="AlphaFoldDB" id="A0A160TL56"/>
<keyword evidence="4" id="KW-0804">Transcription</keyword>
<dbReference type="InterPro" id="IPR039425">
    <property type="entry name" value="RNA_pol_sigma-70-like"/>
</dbReference>
<feature type="domain" description="RNA polymerase sigma factor 70 region 4 type 2" evidence="6">
    <location>
        <begin position="112"/>
        <end position="161"/>
    </location>
</feature>
<accession>A0A160TL56</accession>
<dbReference type="InterPro" id="IPR013324">
    <property type="entry name" value="RNA_pol_sigma_r3/r4-like"/>
</dbReference>
<evidence type="ECO:0000259" key="6">
    <source>
        <dbReference type="Pfam" id="PF08281"/>
    </source>
</evidence>
<organism evidence="7">
    <name type="scientific">hydrothermal vent metagenome</name>
    <dbReference type="NCBI Taxonomy" id="652676"/>
    <lineage>
        <taxon>unclassified sequences</taxon>
        <taxon>metagenomes</taxon>
        <taxon>ecological metagenomes</taxon>
    </lineage>
</organism>
<evidence type="ECO:0000256" key="3">
    <source>
        <dbReference type="ARBA" id="ARBA00023082"/>
    </source>
</evidence>
<dbReference type="InterPro" id="IPR013249">
    <property type="entry name" value="RNA_pol_sigma70_r4_t2"/>
</dbReference>
<sequence>MSWLRPIDAWFASSVLPHESELLRQARRWALDDDEARDLLHEAYAQLLQLDRWDQIANPAAYTVRIMRNTALQRMRRARIVPMRQFAALEEAEHPDPAPDSFAIAAGRDELRRMMTAIDALPLSCRRVVLLRKFEELPPRAIAERLGLSLSTVEKHLSRGILLLSRALRDLPVPADPAGSTGTSDAARRQA</sequence>
<evidence type="ECO:0000259" key="5">
    <source>
        <dbReference type="Pfam" id="PF04542"/>
    </source>
</evidence>
<protein>
    <submittedName>
        <fullName evidence="7">RNA polymerase sigma-70 factor, ECF subfamily</fullName>
    </submittedName>
</protein>
<feature type="domain" description="RNA polymerase sigma-70 region 2" evidence="5">
    <location>
        <begin position="18"/>
        <end position="79"/>
    </location>
</feature>
<dbReference type="InterPro" id="IPR014284">
    <property type="entry name" value="RNA_pol_sigma-70_dom"/>
</dbReference>
<comment type="similarity">
    <text evidence="1">Belongs to the sigma-70 factor family. ECF subfamily.</text>
</comment>
<dbReference type="SUPFAM" id="SSF88946">
    <property type="entry name" value="Sigma2 domain of RNA polymerase sigma factors"/>
    <property type="match status" value="1"/>
</dbReference>
<keyword evidence="3" id="KW-0731">Sigma factor</keyword>
<gene>
    <name evidence="7" type="ORF">MGWOODY_Smn3716</name>
</gene>
<dbReference type="InterPro" id="IPR007627">
    <property type="entry name" value="RNA_pol_sigma70_r2"/>
</dbReference>